<keyword evidence="6 10" id="KW-0812">Transmembrane</keyword>
<keyword evidence="12" id="KW-1185">Reference proteome</keyword>
<organism evidence="11 12">
    <name type="scientific">Natronincola ferrireducens</name>
    <dbReference type="NCBI Taxonomy" id="393762"/>
    <lineage>
        <taxon>Bacteria</taxon>
        <taxon>Bacillati</taxon>
        <taxon>Bacillota</taxon>
        <taxon>Clostridia</taxon>
        <taxon>Peptostreptococcales</taxon>
        <taxon>Natronincolaceae</taxon>
        <taxon>Natronincola</taxon>
    </lineage>
</organism>
<accession>A0A1G9C1W7</accession>
<dbReference type="PANTHER" id="PTHR35091">
    <property type="entry name" value="FLAGELLAR PROTEIN FLIL"/>
    <property type="match status" value="1"/>
</dbReference>
<reference evidence="11 12" key="1">
    <citation type="submission" date="2016-10" db="EMBL/GenBank/DDBJ databases">
        <authorList>
            <person name="de Groot N.N."/>
        </authorList>
    </citation>
    <scope>NUCLEOTIDE SEQUENCE [LARGE SCALE GENOMIC DNA]</scope>
    <source>
        <strain evidence="11 12">DSM 18346</strain>
    </source>
</reference>
<dbReference type="STRING" id="393762.SAMN05660472_01335"/>
<evidence type="ECO:0000256" key="9">
    <source>
        <dbReference type="ARBA" id="ARBA00023136"/>
    </source>
</evidence>
<dbReference type="GO" id="GO:0009425">
    <property type="term" value="C:bacterial-type flagellum basal body"/>
    <property type="evidence" value="ECO:0007669"/>
    <property type="project" value="InterPro"/>
</dbReference>
<keyword evidence="11" id="KW-0969">Cilium</keyword>
<evidence type="ECO:0000256" key="4">
    <source>
        <dbReference type="ARBA" id="ARBA00022475"/>
    </source>
</evidence>
<dbReference type="AlphaFoldDB" id="A0A1G9C1W7"/>
<comment type="similarity">
    <text evidence="3 10">Belongs to the FliL family.</text>
</comment>
<keyword evidence="9 10" id="KW-0472">Membrane</keyword>
<feature type="transmembrane region" description="Helical" evidence="10">
    <location>
        <begin position="6"/>
        <end position="29"/>
    </location>
</feature>
<evidence type="ECO:0000313" key="12">
    <source>
        <dbReference type="Proteomes" id="UP000198718"/>
    </source>
</evidence>
<comment type="subcellular location">
    <subcellularLocation>
        <location evidence="2">Cell membrane</location>
        <topology evidence="2">Single-pass membrane protein</topology>
    </subcellularLocation>
</comment>
<sequence>MNFRKILLYSLIGFVLSGIFFGTILYFTVFRVPKEVSNYVETYKFHLGSFSTNLSHQRSFFKGEITVETTDKSLLKNLDEKNAELRDQIIKTIIGQKPEDILNPEGQQELRQELIRIISEVMASDKITNVYFTDYIIQ</sequence>
<dbReference type="GO" id="GO:0005886">
    <property type="term" value="C:plasma membrane"/>
    <property type="evidence" value="ECO:0007669"/>
    <property type="project" value="UniProtKB-SubCell"/>
</dbReference>
<evidence type="ECO:0000256" key="7">
    <source>
        <dbReference type="ARBA" id="ARBA00022779"/>
    </source>
</evidence>
<keyword evidence="5 10" id="KW-0145">Chemotaxis</keyword>
<gene>
    <name evidence="11" type="ORF">SAMN05660472_01335</name>
</gene>
<evidence type="ECO:0000313" key="11">
    <source>
        <dbReference type="EMBL" id="SDK45638.1"/>
    </source>
</evidence>
<evidence type="ECO:0000256" key="2">
    <source>
        <dbReference type="ARBA" id="ARBA00004162"/>
    </source>
</evidence>
<dbReference type="Proteomes" id="UP000198718">
    <property type="component" value="Unassembled WGS sequence"/>
</dbReference>
<protein>
    <recommendedName>
        <fullName evidence="10">Flagellar protein FliL</fullName>
    </recommendedName>
</protein>
<evidence type="ECO:0000256" key="8">
    <source>
        <dbReference type="ARBA" id="ARBA00022989"/>
    </source>
</evidence>
<dbReference type="RefSeq" id="WP_090552364.1">
    <property type="nucleotide sequence ID" value="NZ_FNFP01000002.1"/>
</dbReference>
<comment type="function">
    <text evidence="1 10">Controls the rotational direction of flagella during chemotaxis.</text>
</comment>
<dbReference type="PANTHER" id="PTHR35091:SF2">
    <property type="entry name" value="FLAGELLAR PROTEIN FLIL"/>
    <property type="match status" value="1"/>
</dbReference>
<keyword evidence="4 10" id="KW-1003">Cell membrane</keyword>
<evidence type="ECO:0000256" key="1">
    <source>
        <dbReference type="ARBA" id="ARBA00002254"/>
    </source>
</evidence>
<evidence type="ECO:0000256" key="3">
    <source>
        <dbReference type="ARBA" id="ARBA00008281"/>
    </source>
</evidence>
<dbReference type="GO" id="GO:0006935">
    <property type="term" value="P:chemotaxis"/>
    <property type="evidence" value="ECO:0007669"/>
    <property type="project" value="UniProtKB-KW"/>
</dbReference>
<evidence type="ECO:0000256" key="10">
    <source>
        <dbReference type="RuleBase" id="RU364125"/>
    </source>
</evidence>
<keyword evidence="11" id="KW-0282">Flagellum</keyword>
<evidence type="ECO:0000256" key="6">
    <source>
        <dbReference type="ARBA" id="ARBA00022692"/>
    </source>
</evidence>
<name>A0A1G9C1W7_9FIRM</name>
<dbReference type="OrthoDB" id="166089at2"/>
<keyword evidence="8 10" id="KW-1133">Transmembrane helix</keyword>
<dbReference type="Pfam" id="PF03748">
    <property type="entry name" value="FliL"/>
    <property type="match status" value="1"/>
</dbReference>
<dbReference type="EMBL" id="FNFP01000002">
    <property type="protein sequence ID" value="SDK45638.1"/>
    <property type="molecule type" value="Genomic_DNA"/>
</dbReference>
<dbReference type="InterPro" id="IPR005503">
    <property type="entry name" value="FliL"/>
</dbReference>
<keyword evidence="11" id="KW-0966">Cell projection</keyword>
<proteinExistence type="inferred from homology"/>
<evidence type="ECO:0000256" key="5">
    <source>
        <dbReference type="ARBA" id="ARBA00022500"/>
    </source>
</evidence>
<keyword evidence="7 10" id="KW-0283">Flagellar rotation</keyword>
<dbReference type="GO" id="GO:0071978">
    <property type="term" value="P:bacterial-type flagellum-dependent swarming motility"/>
    <property type="evidence" value="ECO:0007669"/>
    <property type="project" value="TreeGrafter"/>
</dbReference>